<keyword evidence="9" id="KW-1185">Reference proteome</keyword>
<accession>A0A1G7PQV0</accession>
<dbReference type="SUPFAM" id="SSF102114">
    <property type="entry name" value="Radical SAM enzymes"/>
    <property type="match status" value="1"/>
</dbReference>
<dbReference type="STRING" id="571438.SAMN05192586_1177"/>
<dbReference type="GO" id="GO:0002926">
    <property type="term" value="P:tRNA wobble base 5-methoxycarbonylmethyl-2-thiouridinylation"/>
    <property type="evidence" value="ECO:0007669"/>
    <property type="project" value="TreeGrafter"/>
</dbReference>
<evidence type="ECO:0000256" key="1">
    <source>
        <dbReference type="ARBA" id="ARBA00001966"/>
    </source>
</evidence>
<name>A0A1G7PQV0_9BACT</name>
<keyword evidence="5" id="KW-0408">Iron</keyword>
<dbReference type="PANTHER" id="PTHR11135">
    <property type="entry name" value="HISTONE ACETYLTRANSFERASE-RELATED"/>
    <property type="match status" value="1"/>
</dbReference>
<keyword evidence="6" id="KW-0411">Iron-sulfur</keyword>
<dbReference type="EMBL" id="FNBX01000017">
    <property type="protein sequence ID" value="SDF88722.1"/>
    <property type="molecule type" value="Genomic_DNA"/>
</dbReference>
<keyword evidence="2" id="KW-0004">4Fe-4S</keyword>
<evidence type="ECO:0000259" key="7">
    <source>
        <dbReference type="PROSITE" id="PS51918"/>
    </source>
</evidence>
<dbReference type="GO" id="GO:0003824">
    <property type="term" value="F:catalytic activity"/>
    <property type="evidence" value="ECO:0007669"/>
    <property type="project" value="InterPro"/>
</dbReference>
<dbReference type="InterPro" id="IPR039661">
    <property type="entry name" value="ELP3"/>
</dbReference>
<dbReference type="InterPro" id="IPR032432">
    <property type="entry name" value="Radical_SAM_C"/>
</dbReference>
<proteinExistence type="predicted"/>
<gene>
    <name evidence="8" type="ORF">SAMN05192586_1177</name>
</gene>
<evidence type="ECO:0000256" key="2">
    <source>
        <dbReference type="ARBA" id="ARBA00022485"/>
    </source>
</evidence>
<dbReference type="InterPro" id="IPR007197">
    <property type="entry name" value="rSAM"/>
</dbReference>
<dbReference type="Pfam" id="PF16199">
    <property type="entry name" value="Radical_SAM_C"/>
    <property type="match status" value="1"/>
</dbReference>
<dbReference type="GO" id="GO:0051539">
    <property type="term" value="F:4 iron, 4 sulfur cluster binding"/>
    <property type="evidence" value="ECO:0007669"/>
    <property type="project" value="UniProtKB-KW"/>
</dbReference>
<dbReference type="Gene3D" id="3.30.750.200">
    <property type="match status" value="1"/>
</dbReference>
<dbReference type="SMART" id="SM00729">
    <property type="entry name" value="Elp3"/>
    <property type="match status" value="1"/>
</dbReference>
<dbReference type="PANTHER" id="PTHR11135:SF0">
    <property type="entry name" value="ELONGATOR COMPLEX PROTEIN 3"/>
    <property type="match status" value="1"/>
</dbReference>
<evidence type="ECO:0000256" key="3">
    <source>
        <dbReference type="ARBA" id="ARBA00022691"/>
    </source>
</evidence>
<dbReference type="GO" id="GO:0005737">
    <property type="term" value="C:cytoplasm"/>
    <property type="evidence" value="ECO:0007669"/>
    <property type="project" value="TreeGrafter"/>
</dbReference>
<evidence type="ECO:0000256" key="6">
    <source>
        <dbReference type="ARBA" id="ARBA00023014"/>
    </source>
</evidence>
<comment type="cofactor">
    <cofactor evidence="1">
        <name>[4Fe-4S] cluster</name>
        <dbReference type="ChEBI" id="CHEBI:49883"/>
    </cofactor>
</comment>
<sequence length="320" mass="33575">MRCVFCAQDVQTGHCPSSDPLAEARAVLHTAETALAARAARGLPPVELAFYGGTFTALPQAAYQACLHWVGAVMARGWATAFRCSTRPDRVDAAGLAALRAAGCRSVELGVQSFADAALAMARRGYTGRQALAACALVREAGLGLTVQLLPGMPGHSPADFAADVAQSLAAGAAALRFYPCLVLRGTALAAMWQAGLYRPWPLEVTLEALAAAWLRARRAGASVIRMGLAQEQGLEAAVLDGPRHPALGARVQARALFLAVERALRDAGCGGEVFALEAPKACQGCFWGHKGELRPAWDALGLRSLRFAPREGLLLEGLP</sequence>
<keyword evidence="4" id="KW-0479">Metal-binding</keyword>
<evidence type="ECO:0000256" key="4">
    <source>
        <dbReference type="ARBA" id="ARBA00022723"/>
    </source>
</evidence>
<evidence type="ECO:0000313" key="9">
    <source>
        <dbReference type="Proteomes" id="UP000199355"/>
    </source>
</evidence>
<dbReference type="PROSITE" id="PS51918">
    <property type="entry name" value="RADICAL_SAM"/>
    <property type="match status" value="1"/>
</dbReference>
<dbReference type="InterPro" id="IPR006638">
    <property type="entry name" value="Elp3/MiaA/NifB-like_rSAM"/>
</dbReference>
<dbReference type="GO" id="GO:0046872">
    <property type="term" value="F:metal ion binding"/>
    <property type="evidence" value="ECO:0007669"/>
    <property type="project" value="UniProtKB-KW"/>
</dbReference>
<organism evidence="8 9">
    <name type="scientific">Desulfovibrio legallii</name>
    <dbReference type="NCBI Taxonomy" id="571438"/>
    <lineage>
        <taxon>Bacteria</taxon>
        <taxon>Pseudomonadati</taxon>
        <taxon>Thermodesulfobacteriota</taxon>
        <taxon>Desulfovibrionia</taxon>
        <taxon>Desulfovibrionales</taxon>
        <taxon>Desulfovibrionaceae</taxon>
        <taxon>Desulfovibrio</taxon>
    </lineage>
</organism>
<dbReference type="Proteomes" id="UP000199355">
    <property type="component" value="Unassembled WGS sequence"/>
</dbReference>
<evidence type="ECO:0000313" key="8">
    <source>
        <dbReference type="EMBL" id="SDF88722.1"/>
    </source>
</evidence>
<reference evidence="9" key="1">
    <citation type="submission" date="2016-10" db="EMBL/GenBank/DDBJ databases">
        <authorList>
            <person name="Varghese N."/>
            <person name="Submissions S."/>
        </authorList>
    </citation>
    <scope>NUCLEOTIDE SEQUENCE [LARGE SCALE GENOMIC DNA]</scope>
    <source>
        <strain evidence="9">KHC7</strain>
    </source>
</reference>
<feature type="domain" description="Radical SAM core" evidence="7">
    <location>
        <begin position="1"/>
        <end position="230"/>
    </location>
</feature>
<dbReference type="InterPro" id="IPR058240">
    <property type="entry name" value="rSAM_sf"/>
</dbReference>
<protein>
    <submittedName>
        <fullName evidence="8">Radical SAM superfamily protein</fullName>
    </submittedName>
</protein>
<dbReference type="AlphaFoldDB" id="A0A1G7PQV0"/>
<dbReference type="Pfam" id="PF04055">
    <property type="entry name" value="Radical_SAM"/>
    <property type="match status" value="1"/>
</dbReference>
<evidence type="ECO:0000256" key="5">
    <source>
        <dbReference type="ARBA" id="ARBA00023004"/>
    </source>
</evidence>
<keyword evidence="3" id="KW-0949">S-adenosyl-L-methionine</keyword>